<dbReference type="RefSeq" id="WP_358356838.1">
    <property type="nucleotide sequence ID" value="NZ_JBEZFP010000062.1"/>
</dbReference>
<dbReference type="Proteomes" id="UP001551482">
    <property type="component" value="Unassembled WGS sequence"/>
</dbReference>
<dbReference type="EMBL" id="JBEZFP010000062">
    <property type="protein sequence ID" value="MEU8136371.1"/>
    <property type="molecule type" value="Genomic_DNA"/>
</dbReference>
<sequence>MQSYVAVLVSESHVSGDAPLFQESFVLVRAVGEDEARAKAEALGRAAQTSYLNEDGRTVTWTLRHVVDVAPVLRDDLGDGADLYARHFRNIEAYEAFEPLLSGEEL</sequence>
<evidence type="ECO:0000313" key="2">
    <source>
        <dbReference type="Proteomes" id="UP001551482"/>
    </source>
</evidence>
<evidence type="ECO:0000313" key="1">
    <source>
        <dbReference type="EMBL" id="MEU8136371.1"/>
    </source>
</evidence>
<name>A0ABV3DL05_9ACTN</name>
<gene>
    <name evidence="1" type="ORF">AB0C36_23035</name>
</gene>
<reference evidence="1 2" key="1">
    <citation type="submission" date="2024-06" db="EMBL/GenBank/DDBJ databases">
        <title>The Natural Products Discovery Center: Release of the First 8490 Sequenced Strains for Exploring Actinobacteria Biosynthetic Diversity.</title>
        <authorList>
            <person name="Kalkreuter E."/>
            <person name="Kautsar S.A."/>
            <person name="Yang D."/>
            <person name="Bader C.D."/>
            <person name="Teijaro C.N."/>
            <person name="Fluegel L."/>
            <person name="Davis C.M."/>
            <person name="Simpson J.R."/>
            <person name="Lauterbach L."/>
            <person name="Steele A.D."/>
            <person name="Gui C."/>
            <person name="Meng S."/>
            <person name="Li G."/>
            <person name="Viehrig K."/>
            <person name="Ye F."/>
            <person name="Su P."/>
            <person name="Kiefer A.F."/>
            <person name="Nichols A."/>
            <person name="Cepeda A.J."/>
            <person name="Yan W."/>
            <person name="Fan B."/>
            <person name="Jiang Y."/>
            <person name="Adhikari A."/>
            <person name="Zheng C.-J."/>
            <person name="Schuster L."/>
            <person name="Cowan T.M."/>
            <person name="Smanski M.J."/>
            <person name="Chevrette M.G."/>
            <person name="De Carvalho L.P.S."/>
            <person name="Shen B."/>
        </authorList>
    </citation>
    <scope>NUCLEOTIDE SEQUENCE [LARGE SCALE GENOMIC DNA]</scope>
    <source>
        <strain evidence="1 2">NPDC048946</strain>
    </source>
</reference>
<comment type="caution">
    <text evidence="1">The sequence shown here is derived from an EMBL/GenBank/DDBJ whole genome shotgun (WGS) entry which is preliminary data.</text>
</comment>
<organism evidence="1 2">
    <name type="scientific">Streptodolium elevatio</name>
    <dbReference type="NCBI Taxonomy" id="3157996"/>
    <lineage>
        <taxon>Bacteria</taxon>
        <taxon>Bacillati</taxon>
        <taxon>Actinomycetota</taxon>
        <taxon>Actinomycetes</taxon>
        <taxon>Kitasatosporales</taxon>
        <taxon>Streptomycetaceae</taxon>
        <taxon>Streptodolium</taxon>
    </lineage>
</organism>
<protein>
    <submittedName>
        <fullName evidence="1">DUF4288 domain-containing protein</fullName>
    </submittedName>
</protein>
<proteinExistence type="predicted"/>
<accession>A0ABV3DL05</accession>
<keyword evidence="2" id="KW-1185">Reference proteome</keyword>
<dbReference type="Pfam" id="PF14119">
    <property type="entry name" value="DUF4288"/>
    <property type="match status" value="1"/>
</dbReference>
<dbReference type="InterPro" id="IPR025630">
    <property type="entry name" value="DUF4288"/>
</dbReference>